<keyword evidence="2" id="KW-1185">Reference proteome</keyword>
<dbReference type="SUPFAM" id="SSF69304">
    <property type="entry name" value="Tricorn protease N-terminal domain"/>
    <property type="match status" value="1"/>
</dbReference>
<proteinExistence type="predicted"/>
<organism evidence="1 2">
    <name type="scientific">Micromonospora fluostatini</name>
    <dbReference type="NCBI Taxonomy" id="1629071"/>
    <lineage>
        <taxon>Bacteria</taxon>
        <taxon>Bacillati</taxon>
        <taxon>Actinomycetota</taxon>
        <taxon>Actinomycetes</taxon>
        <taxon>Micromonosporales</taxon>
        <taxon>Micromonosporaceae</taxon>
        <taxon>Micromonospora</taxon>
    </lineage>
</organism>
<sequence length="250" mass="25846">MLVTGVGDTDGYHLYVAREKDAFGWSTLATLSSSSIAVGPWTGEVCVTGSGRYAVAVFAPKQAANKPELARRGALAAVVDVTTGAAKHVATGVELSYFNPACGPGNRALLTRSLGDDFTQNTELLTVDAAAGRVTATRRITGQLTTPAPAPDGDYGILGGHLVRVDDRGRATRLARPQGQPFAVQATAAGGVDLVSVRGEQAVAQRYRGGTLSVTATGPWDKLQLFGQRDGGTVLVGQAQLRGTAPDLTV</sequence>
<feature type="non-terminal residue" evidence="1">
    <location>
        <position position="250"/>
    </location>
</feature>
<dbReference type="EMBL" id="SMKE01000803">
    <property type="protein sequence ID" value="TDB84944.1"/>
    <property type="molecule type" value="Genomic_DNA"/>
</dbReference>
<reference evidence="1 2" key="1">
    <citation type="submission" date="2019-02" db="EMBL/GenBank/DDBJ databases">
        <title>Draft genome sequences of novel Actinobacteria.</title>
        <authorList>
            <person name="Sahin N."/>
            <person name="Ay H."/>
            <person name="Saygin H."/>
        </authorList>
    </citation>
    <scope>NUCLEOTIDE SEQUENCE [LARGE SCALE GENOMIC DNA]</scope>
    <source>
        <strain evidence="1 2">JCM 30529</strain>
    </source>
</reference>
<name>A0ABY2DG04_9ACTN</name>
<protein>
    <submittedName>
        <fullName evidence="1">Uncharacterized protein</fullName>
    </submittedName>
</protein>
<comment type="caution">
    <text evidence="1">The sequence shown here is derived from an EMBL/GenBank/DDBJ whole genome shotgun (WGS) entry which is preliminary data.</text>
</comment>
<evidence type="ECO:0000313" key="1">
    <source>
        <dbReference type="EMBL" id="TDB84944.1"/>
    </source>
</evidence>
<dbReference type="Proteomes" id="UP000295626">
    <property type="component" value="Unassembled WGS sequence"/>
</dbReference>
<accession>A0ABY2DG04</accession>
<evidence type="ECO:0000313" key="2">
    <source>
        <dbReference type="Proteomes" id="UP000295626"/>
    </source>
</evidence>
<gene>
    <name evidence="1" type="ORF">E1091_17155</name>
</gene>